<feature type="domain" description="Nudix hydrolase" evidence="8">
    <location>
        <begin position="49"/>
        <end position="180"/>
    </location>
</feature>
<dbReference type="PROSITE" id="PS51462">
    <property type="entry name" value="NUDIX"/>
    <property type="match status" value="1"/>
</dbReference>
<evidence type="ECO:0000256" key="3">
    <source>
        <dbReference type="ARBA" id="ARBA00007275"/>
    </source>
</evidence>
<evidence type="ECO:0000256" key="5">
    <source>
        <dbReference type="ARBA" id="ARBA00022801"/>
    </source>
</evidence>
<dbReference type="GO" id="GO:0016787">
    <property type="term" value="F:hydrolase activity"/>
    <property type="evidence" value="ECO:0007669"/>
    <property type="project" value="UniProtKB-KW"/>
</dbReference>
<evidence type="ECO:0000256" key="2">
    <source>
        <dbReference type="ARBA" id="ARBA00001946"/>
    </source>
</evidence>
<evidence type="ECO:0000259" key="8">
    <source>
        <dbReference type="PROSITE" id="PS51462"/>
    </source>
</evidence>
<evidence type="ECO:0000313" key="9">
    <source>
        <dbReference type="EMBL" id="MCJ8502702.1"/>
    </source>
</evidence>
<evidence type="ECO:0000313" key="10">
    <source>
        <dbReference type="Proteomes" id="UP001165427"/>
    </source>
</evidence>
<comment type="cofactor">
    <cofactor evidence="2">
        <name>Mg(2+)</name>
        <dbReference type="ChEBI" id="CHEBI:18420"/>
    </cofactor>
</comment>
<dbReference type="PANTHER" id="PTHR11839">
    <property type="entry name" value="UDP/ADP-SUGAR PYROPHOSPHATASE"/>
    <property type="match status" value="1"/>
</dbReference>
<dbReference type="CDD" id="cd03424">
    <property type="entry name" value="NUDIX_ADPRase_Nudt5_UGPPase_Nudt14"/>
    <property type="match status" value="1"/>
</dbReference>
<evidence type="ECO:0000256" key="1">
    <source>
        <dbReference type="ARBA" id="ARBA00000847"/>
    </source>
</evidence>
<dbReference type="GO" id="GO:0019693">
    <property type="term" value="P:ribose phosphate metabolic process"/>
    <property type="evidence" value="ECO:0007669"/>
    <property type="project" value="TreeGrafter"/>
</dbReference>
<keyword evidence="10" id="KW-1185">Reference proteome</keyword>
<sequence>MKILNATILAKVKYATLFAISYLDRKGNAKRWHLVSRGDQPKCITGERRRPDAAIIVPYHRNMDKLVVIKEFRIPVGDYLYGFPAGLLDPNETVAKAAGRELREETGLDLVRVYRHSPALFSSAGITDETIAMVFAEVEGTPTARHNADSEEIEICLMDRQEIRALLNRTEIVFSARAWLAMDAFAQQGKAYLIGD</sequence>
<name>A0AA41R749_9BACT</name>
<evidence type="ECO:0000256" key="7">
    <source>
        <dbReference type="ARBA" id="ARBA00032272"/>
    </source>
</evidence>
<comment type="similarity">
    <text evidence="3">Belongs to the Nudix hydrolase family. NudK subfamily.</text>
</comment>
<protein>
    <recommendedName>
        <fullName evidence="4">GDP-mannose pyrophosphatase</fullName>
    </recommendedName>
    <alternativeName>
        <fullName evidence="6">GDP-mannose hydrolase</fullName>
    </alternativeName>
    <alternativeName>
        <fullName evidence="7">GDPMK</fullName>
    </alternativeName>
</protein>
<comment type="catalytic activity">
    <reaction evidence="1">
        <text>GDP-alpha-D-mannose + H2O = alpha-D-mannose 1-phosphate + GMP + 2 H(+)</text>
        <dbReference type="Rhea" id="RHEA:27978"/>
        <dbReference type="ChEBI" id="CHEBI:15377"/>
        <dbReference type="ChEBI" id="CHEBI:15378"/>
        <dbReference type="ChEBI" id="CHEBI:57527"/>
        <dbReference type="ChEBI" id="CHEBI:58115"/>
        <dbReference type="ChEBI" id="CHEBI:58409"/>
    </reaction>
</comment>
<dbReference type="RefSeq" id="WP_246913884.1">
    <property type="nucleotide sequence ID" value="NZ_JALJRB010000031.1"/>
</dbReference>
<dbReference type="Gene3D" id="3.90.79.10">
    <property type="entry name" value="Nucleoside Triphosphate Pyrophosphohydrolase"/>
    <property type="match status" value="1"/>
</dbReference>
<reference evidence="9" key="1">
    <citation type="submission" date="2022-04" db="EMBL/GenBank/DDBJ databases">
        <title>Desulfatitalea alkaliphila sp. nov., a novel anaerobic sulfate-reducing bacterium isolated from terrestrial mud volcano, Taman Peninsula, Russia.</title>
        <authorList>
            <person name="Khomyakova M.A."/>
            <person name="Merkel A.Y."/>
            <person name="Slobodkin A.I."/>
        </authorList>
    </citation>
    <scope>NUCLEOTIDE SEQUENCE</scope>
    <source>
        <strain evidence="9">M08but</strain>
    </source>
</reference>
<dbReference type="AlphaFoldDB" id="A0AA41R749"/>
<dbReference type="PROSITE" id="PS00893">
    <property type="entry name" value="NUDIX_BOX"/>
    <property type="match status" value="1"/>
</dbReference>
<dbReference type="PANTHER" id="PTHR11839:SF18">
    <property type="entry name" value="NUDIX HYDROLASE DOMAIN-CONTAINING PROTEIN"/>
    <property type="match status" value="1"/>
</dbReference>
<evidence type="ECO:0000256" key="6">
    <source>
        <dbReference type="ARBA" id="ARBA00032162"/>
    </source>
</evidence>
<keyword evidence="5 9" id="KW-0378">Hydrolase</keyword>
<dbReference type="InterPro" id="IPR020084">
    <property type="entry name" value="NUDIX_hydrolase_CS"/>
</dbReference>
<dbReference type="SUPFAM" id="SSF55811">
    <property type="entry name" value="Nudix"/>
    <property type="match status" value="1"/>
</dbReference>
<organism evidence="9 10">
    <name type="scientific">Desulfatitalea alkaliphila</name>
    <dbReference type="NCBI Taxonomy" id="2929485"/>
    <lineage>
        <taxon>Bacteria</taxon>
        <taxon>Pseudomonadati</taxon>
        <taxon>Thermodesulfobacteriota</taxon>
        <taxon>Desulfobacteria</taxon>
        <taxon>Desulfobacterales</taxon>
        <taxon>Desulfosarcinaceae</taxon>
        <taxon>Desulfatitalea</taxon>
    </lineage>
</organism>
<evidence type="ECO:0000256" key="4">
    <source>
        <dbReference type="ARBA" id="ARBA00016377"/>
    </source>
</evidence>
<accession>A0AA41R749</accession>
<comment type="caution">
    <text evidence="9">The sequence shown here is derived from an EMBL/GenBank/DDBJ whole genome shotgun (WGS) entry which is preliminary data.</text>
</comment>
<proteinExistence type="inferred from homology"/>
<dbReference type="EMBL" id="JALJRB010000031">
    <property type="protein sequence ID" value="MCJ8502702.1"/>
    <property type="molecule type" value="Genomic_DNA"/>
</dbReference>
<dbReference type="InterPro" id="IPR015797">
    <property type="entry name" value="NUDIX_hydrolase-like_dom_sf"/>
</dbReference>
<dbReference type="Proteomes" id="UP001165427">
    <property type="component" value="Unassembled WGS sequence"/>
</dbReference>
<dbReference type="Pfam" id="PF00293">
    <property type="entry name" value="NUDIX"/>
    <property type="match status" value="1"/>
</dbReference>
<dbReference type="InterPro" id="IPR000086">
    <property type="entry name" value="NUDIX_hydrolase_dom"/>
</dbReference>
<dbReference type="GO" id="GO:0006753">
    <property type="term" value="P:nucleoside phosphate metabolic process"/>
    <property type="evidence" value="ECO:0007669"/>
    <property type="project" value="TreeGrafter"/>
</dbReference>
<gene>
    <name evidence="9" type="ORF">MRX98_19155</name>
</gene>